<dbReference type="RefSeq" id="WP_084840520.1">
    <property type="nucleotide sequence ID" value="NZ_ARYN01000003.1"/>
</dbReference>
<dbReference type="Pfam" id="PF20736">
    <property type="entry name" value="Glyco_hydro127M"/>
    <property type="match status" value="1"/>
</dbReference>
<dbReference type="SUPFAM" id="SSF48208">
    <property type="entry name" value="Six-hairpin glycosidases"/>
    <property type="match status" value="1"/>
</dbReference>
<evidence type="ECO:0000313" key="4">
    <source>
        <dbReference type="Proteomes" id="UP000192746"/>
    </source>
</evidence>
<feature type="domain" description="Non-reducing end beta-L-arabinofuranosidase-like GH127 middle" evidence="2">
    <location>
        <begin position="459"/>
        <end position="556"/>
    </location>
</feature>
<evidence type="ECO:0000313" key="3">
    <source>
        <dbReference type="EMBL" id="ORL46792.1"/>
    </source>
</evidence>
<proteinExistence type="predicted"/>
<organism evidence="3 4">
    <name type="scientific">Zunongwangia atlantica 22II14-10F7</name>
    <dbReference type="NCBI Taxonomy" id="1185767"/>
    <lineage>
        <taxon>Bacteria</taxon>
        <taxon>Pseudomonadati</taxon>
        <taxon>Bacteroidota</taxon>
        <taxon>Flavobacteriia</taxon>
        <taxon>Flavobacteriales</taxon>
        <taxon>Flavobacteriaceae</taxon>
        <taxon>Zunongwangia</taxon>
    </lineage>
</organism>
<feature type="domain" description="Non-reducing end beta-L-arabinofuranosidase-like GH127 catalytic" evidence="1">
    <location>
        <begin position="116"/>
        <end position="445"/>
    </location>
</feature>
<accession>A0A1Y1T7U8</accession>
<reference evidence="3 4" key="1">
    <citation type="submission" date="2013-04" db="EMBL/GenBank/DDBJ databases">
        <title>Zunongwangia sp. 22II14-10F7 Genome Sequencing.</title>
        <authorList>
            <person name="Lai Q."/>
            <person name="Shao Z."/>
        </authorList>
    </citation>
    <scope>NUCLEOTIDE SEQUENCE [LARGE SCALE GENOMIC DNA]</scope>
    <source>
        <strain evidence="3 4">22II14-10F7</strain>
    </source>
</reference>
<name>A0A1Y1T7U8_9FLAO</name>
<evidence type="ECO:0000259" key="1">
    <source>
        <dbReference type="Pfam" id="PF07944"/>
    </source>
</evidence>
<dbReference type="InterPro" id="IPR008928">
    <property type="entry name" value="6-hairpin_glycosidase_sf"/>
</dbReference>
<dbReference type="EMBL" id="ARYN01000003">
    <property type="protein sequence ID" value="ORL46792.1"/>
    <property type="molecule type" value="Genomic_DNA"/>
</dbReference>
<dbReference type="PROSITE" id="PS51257">
    <property type="entry name" value="PROKAR_LIPOPROTEIN"/>
    <property type="match status" value="1"/>
</dbReference>
<dbReference type="InterPro" id="IPR012878">
    <property type="entry name" value="Beta-AFase-like_GH127_cat"/>
</dbReference>
<dbReference type="Proteomes" id="UP000192746">
    <property type="component" value="Unassembled WGS sequence"/>
</dbReference>
<dbReference type="PANTHER" id="PTHR31151:SF0">
    <property type="entry name" value="PROLINE-TRNA LIGASE (DUF1680)"/>
    <property type="match status" value="1"/>
</dbReference>
<dbReference type="GO" id="GO:0016787">
    <property type="term" value="F:hydrolase activity"/>
    <property type="evidence" value="ECO:0007669"/>
    <property type="project" value="UniProtKB-KW"/>
</dbReference>
<evidence type="ECO:0000259" key="2">
    <source>
        <dbReference type="Pfam" id="PF20736"/>
    </source>
</evidence>
<protein>
    <submittedName>
        <fullName evidence="3">Glycosyl hydrolase</fullName>
    </submittedName>
</protein>
<gene>
    <name evidence="3" type="ORF">IIF7_04711</name>
</gene>
<dbReference type="InterPro" id="IPR049046">
    <property type="entry name" value="Beta-AFase-like_GH127_middle"/>
</dbReference>
<dbReference type="AlphaFoldDB" id="A0A1Y1T7U8"/>
<dbReference type="PANTHER" id="PTHR31151">
    <property type="entry name" value="PROLINE-TRNA LIGASE (DUF1680)"/>
    <property type="match status" value="1"/>
</dbReference>
<keyword evidence="4" id="KW-1185">Reference proteome</keyword>
<dbReference type="STRING" id="1185767.IIF7_04711"/>
<dbReference type="OrthoDB" id="9757939at2"/>
<keyword evidence="3" id="KW-0378">Hydrolase</keyword>
<comment type="caution">
    <text evidence="3">The sequence shown here is derived from an EMBL/GenBank/DDBJ whole genome shotgun (WGS) entry which is preliminary data.</text>
</comment>
<dbReference type="Pfam" id="PF07944">
    <property type="entry name" value="Beta-AFase-like_GH127_cat"/>
    <property type="match status" value="1"/>
</dbReference>
<sequence>MTNYFKTLVVVLGITGLVSCKNDKQSNETIVAEVVQIPDTTITNQYYIGNRAPLQSSVFLKLPVGAVKPEGWLAECLSRQANGLNGHLGEISAWLQKEDNAWLSKDGSGAWGWEEVPYWLKGYGNMAYILEDQKMIEETKSWIEAALASQREDGNFGPKRFGEDGTQDFWSNMIMLYCLQSYYEYSQDERVIDLMTNYFKFQLEVPDEDFLSRSHYWQRIRGGDNLYSVMWLYNRTGDKFLLDLAEKIHRNTADWEKRDNTLDEINNWKETREGTDWPDWFGNLVDWHNVNVAQAFREPAQYSQLSHDKKDLEATYEDFKIIRDHFGQVPGGMFGADENARPGYDDPRQGIETCGVVEQMNSNEQLLRITGDTFWADHTEEVAFNTFPATMMPDFKSLRYITSPNMVLNDDKNHRPGIMNDGPFIMMNPFSSRCCQHNHGQGWPYMIENLWMATPDNGLAAVIYSPSTVTAKVAGGEEVSITSQTKYPFEDQLQFSINSSTEADTEYPLYFRIPGWCTEASVKVNGEEIETAPEAGKYIKLHRDWNDGDQITLTFPKQLKVRRWEKNHNSASIDYGPLTFSLKIDEKYIEKRSDETAIWDSKWQEGVDQEKWPSYEIYPDSPWNYGLVLDENPEDSFEIVEKDWPANNFPFTVENAPIVLKTKAKQIPNWTIDQYDLAGELQDSPVKSSEAIENVELIPMGAARLRISAFPVIGEGDNAKTWE</sequence>
<dbReference type="GO" id="GO:0005975">
    <property type="term" value="P:carbohydrate metabolic process"/>
    <property type="evidence" value="ECO:0007669"/>
    <property type="project" value="InterPro"/>
</dbReference>